<name>A0A926S5Q7_9HYPH</name>
<protein>
    <submittedName>
        <fullName evidence="6">Molybdopterin-dependent oxidoreductase</fullName>
    </submittedName>
</protein>
<dbReference type="InterPro" id="IPR036856">
    <property type="entry name" value="Ald_Oxase/Xan_DH_a/b_sf"/>
</dbReference>
<dbReference type="InterPro" id="IPR008274">
    <property type="entry name" value="AldOxase/xan_DH_MoCoBD1"/>
</dbReference>
<feature type="domain" description="2Fe-2S ferredoxin-type" evidence="5">
    <location>
        <begin position="5"/>
        <end position="81"/>
    </location>
</feature>
<dbReference type="PROSITE" id="PS51085">
    <property type="entry name" value="2FE2S_FER_2"/>
    <property type="match status" value="1"/>
</dbReference>
<dbReference type="InterPro" id="IPR000674">
    <property type="entry name" value="Ald_Oxase/Xan_DH_a/b"/>
</dbReference>
<dbReference type="Gene3D" id="3.30.365.10">
    <property type="entry name" value="Aldehyde oxidase/xanthine dehydrogenase, molybdopterin binding domain"/>
    <property type="match status" value="4"/>
</dbReference>
<dbReference type="Gene3D" id="3.10.20.30">
    <property type="match status" value="1"/>
</dbReference>
<evidence type="ECO:0000256" key="2">
    <source>
        <dbReference type="ARBA" id="ARBA00022723"/>
    </source>
</evidence>
<dbReference type="PANTHER" id="PTHR11908:SF157">
    <property type="entry name" value="XANTHINE DEHYDROGENASE SUBUNIT D-RELATED"/>
    <property type="match status" value="1"/>
</dbReference>
<comment type="caution">
    <text evidence="6">The sequence shown here is derived from an EMBL/GenBank/DDBJ whole genome shotgun (WGS) entry which is preliminary data.</text>
</comment>
<reference evidence="6" key="1">
    <citation type="submission" date="2020-05" db="EMBL/GenBank/DDBJ databases">
        <title>Identification of trans-AT polyketide cluster in two marine bacteria, producers of a novel glutaramide-containing polyketide sesbanimide D and analogs.</title>
        <authorList>
            <person name="Kacar D."/>
            <person name="Rodriguez P."/>
            <person name="Canedo L."/>
            <person name="Gonzalez E."/>
            <person name="Galan B."/>
            <person name="De La Calle F."/>
            <person name="Garcia J.L."/>
        </authorList>
    </citation>
    <scope>NUCLEOTIDE SEQUENCE</scope>
    <source>
        <strain evidence="6">PHM038</strain>
    </source>
</reference>
<dbReference type="Proteomes" id="UP000598467">
    <property type="component" value="Unassembled WGS sequence"/>
</dbReference>
<comment type="similarity">
    <text evidence="1">Belongs to the xanthine dehydrogenase family.</text>
</comment>
<dbReference type="SUPFAM" id="SSF47741">
    <property type="entry name" value="CO dehydrogenase ISP C-domain like"/>
    <property type="match status" value="1"/>
</dbReference>
<keyword evidence="3" id="KW-0560">Oxidoreductase</keyword>
<dbReference type="InterPro" id="IPR046867">
    <property type="entry name" value="AldOxase/xan_DH_MoCoBD2"/>
</dbReference>
<dbReference type="InterPro" id="IPR016208">
    <property type="entry name" value="Ald_Oxase/xanthine_DH-like"/>
</dbReference>
<dbReference type="InterPro" id="IPR036010">
    <property type="entry name" value="2Fe-2S_ferredoxin-like_sf"/>
</dbReference>
<dbReference type="InterPro" id="IPR037165">
    <property type="entry name" value="AldOxase/xan_DH_Mopterin-bd_sf"/>
</dbReference>
<dbReference type="CDD" id="cd00207">
    <property type="entry name" value="fer2"/>
    <property type="match status" value="1"/>
</dbReference>
<dbReference type="PANTHER" id="PTHR11908">
    <property type="entry name" value="XANTHINE DEHYDROGENASE"/>
    <property type="match status" value="1"/>
</dbReference>
<organism evidence="6 7">
    <name type="scientific">Roseibium aggregatum</name>
    <dbReference type="NCBI Taxonomy" id="187304"/>
    <lineage>
        <taxon>Bacteria</taxon>
        <taxon>Pseudomonadati</taxon>
        <taxon>Pseudomonadota</taxon>
        <taxon>Alphaproteobacteria</taxon>
        <taxon>Hyphomicrobiales</taxon>
        <taxon>Stappiaceae</taxon>
        <taxon>Roseibium</taxon>
    </lineage>
</organism>
<dbReference type="AlphaFoldDB" id="A0A926S5Q7"/>
<gene>
    <name evidence="6" type="ORF">HK439_10740</name>
</gene>
<sequence length="907" mass="94867">MDDMQGVTFRLNGQAVRVDGPPAERLSYALRERAGAKDVKVGCDAGDCGACTVLIDGNPVCACTTALGQVEGAAVETQAGLAKDDEIGKALADSFQRHQAAQCGICTPGMMVSAVGLLRQQDAPSEEAVMDALGGVLCRCTGYRKIIDAVMDVGARAETPVGGVGVPMARIDGLPKVSGTERFGDDVAPEDALTLRVVRSPYHHATFELGDLDAYKAATGLDLVLTAKDVPGTNCFGVIPGFEDQPMFAEGETLFKGEAVAAIVGPADLVNGLELADFPVTFEPLPHALLPKEAAGIADLHQGRAQNVMCRGFVKRGEAEAAMTEAAVIAEGSFSTGFIEHGYIEPEAAFAQRVGDRIEVHCCTQAPVMNKEGLAVLLGLPKDAIRIVPTAVGGGFGSKLDLTTQPYVALAAWLLDRPVRITYSRTESISTSTKRHPSEITMRIGADADGNIVAAEFDGTFNTGAYASWGPTVANRVPIHASGPYKTPNYVARSAGIHTNTAPSGAFRGFGVPQSALAQEPLYDDLANALDIDRLEFRRRNALRNGDPTVTGQVFENGMGIADCFDILEDHWKRAVADAEAFNSKGGRIRRGVGIAGGWYGCGNTSMSNPSTIRAGVAADGRVVLHQGATDIGQGSNTVITQIFATALGVPVTTIELIGPDTDLTPDAGKTSASRQTFITGNAARLCGEALRARILRLANVSDAAELEFGAGEIRIADATGEHRIALSSLAADGEAYVLEAVESYDPPTLPLDENGQGSPYAVFGTTAQMAELEVDLALGTVKLLKITAAHDVGKAINPLLVEGQVQGGVAQGIGLALMEEFLPGRTENLHDYLIPTIGDVPPIETLILETGDEHGPYGAKGLGEHCLIPTAPAILNAIKDACGARVSHLPATPDKVLAAIRAGRDA</sequence>
<evidence type="ECO:0000256" key="4">
    <source>
        <dbReference type="ARBA" id="ARBA00023004"/>
    </source>
</evidence>
<dbReference type="InterPro" id="IPR002888">
    <property type="entry name" value="2Fe-2S-bd"/>
</dbReference>
<dbReference type="Pfam" id="PF01315">
    <property type="entry name" value="Ald_Xan_dh_C"/>
    <property type="match status" value="1"/>
</dbReference>
<dbReference type="SUPFAM" id="SSF54292">
    <property type="entry name" value="2Fe-2S ferredoxin-like"/>
    <property type="match status" value="1"/>
</dbReference>
<proteinExistence type="inferred from homology"/>
<dbReference type="InterPro" id="IPR036884">
    <property type="entry name" value="2Fe-2S-bd_dom_sf"/>
</dbReference>
<keyword evidence="2" id="KW-0479">Metal-binding</keyword>
<dbReference type="Pfam" id="PF20256">
    <property type="entry name" value="MoCoBD_2"/>
    <property type="match status" value="1"/>
</dbReference>
<dbReference type="Gene3D" id="3.90.1170.50">
    <property type="entry name" value="Aldehyde oxidase/xanthine dehydrogenase, a/b hammerhead"/>
    <property type="match status" value="1"/>
</dbReference>
<keyword evidence="4" id="KW-0408">Iron</keyword>
<evidence type="ECO:0000313" key="6">
    <source>
        <dbReference type="EMBL" id="MBD1546741.1"/>
    </source>
</evidence>
<dbReference type="GO" id="GO:0005506">
    <property type="term" value="F:iron ion binding"/>
    <property type="evidence" value="ECO:0007669"/>
    <property type="project" value="InterPro"/>
</dbReference>
<evidence type="ECO:0000259" key="5">
    <source>
        <dbReference type="PROSITE" id="PS51085"/>
    </source>
</evidence>
<dbReference type="SUPFAM" id="SSF56003">
    <property type="entry name" value="Molybdenum cofactor-binding domain"/>
    <property type="match status" value="1"/>
</dbReference>
<evidence type="ECO:0000256" key="3">
    <source>
        <dbReference type="ARBA" id="ARBA00023002"/>
    </source>
</evidence>
<dbReference type="Pfam" id="PF00111">
    <property type="entry name" value="Fer2"/>
    <property type="match status" value="1"/>
</dbReference>
<dbReference type="InterPro" id="IPR001041">
    <property type="entry name" value="2Fe-2S_ferredoxin-type"/>
</dbReference>
<evidence type="ECO:0000256" key="1">
    <source>
        <dbReference type="ARBA" id="ARBA00006849"/>
    </source>
</evidence>
<dbReference type="GO" id="GO:0016491">
    <property type="term" value="F:oxidoreductase activity"/>
    <property type="evidence" value="ECO:0007669"/>
    <property type="project" value="UniProtKB-KW"/>
</dbReference>
<dbReference type="PROSITE" id="PS00197">
    <property type="entry name" value="2FE2S_FER_1"/>
    <property type="match status" value="1"/>
</dbReference>
<dbReference type="InterPro" id="IPR012675">
    <property type="entry name" value="Beta-grasp_dom_sf"/>
</dbReference>
<dbReference type="SMART" id="SM01008">
    <property type="entry name" value="Ald_Xan_dh_C"/>
    <property type="match status" value="1"/>
</dbReference>
<accession>A0A926S5Q7</accession>
<dbReference type="Pfam" id="PF02738">
    <property type="entry name" value="MoCoBD_1"/>
    <property type="match status" value="1"/>
</dbReference>
<dbReference type="InterPro" id="IPR006058">
    <property type="entry name" value="2Fe2S_fd_BS"/>
</dbReference>
<evidence type="ECO:0000313" key="7">
    <source>
        <dbReference type="Proteomes" id="UP000598467"/>
    </source>
</evidence>
<dbReference type="Pfam" id="PF01799">
    <property type="entry name" value="Fer2_2"/>
    <property type="match status" value="1"/>
</dbReference>
<dbReference type="SUPFAM" id="SSF54665">
    <property type="entry name" value="CO dehydrogenase molybdoprotein N-domain-like"/>
    <property type="match status" value="1"/>
</dbReference>
<dbReference type="GO" id="GO:0051537">
    <property type="term" value="F:2 iron, 2 sulfur cluster binding"/>
    <property type="evidence" value="ECO:0007669"/>
    <property type="project" value="InterPro"/>
</dbReference>
<dbReference type="EMBL" id="JABFCZ010000010">
    <property type="protein sequence ID" value="MBD1546741.1"/>
    <property type="molecule type" value="Genomic_DNA"/>
</dbReference>
<dbReference type="Gene3D" id="1.10.150.120">
    <property type="entry name" value="[2Fe-2S]-binding domain"/>
    <property type="match status" value="1"/>
</dbReference>